<gene>
    <name evidence="1" type="ORF">LTR37_002705</name>
</gene>
<evidence type="ECO:0000313" key="2">
    <source>
        <dbReference type="Proteomes" id="UP001281147"/>
    </source>
</evidence>
<name>A0ACC3NRY3_9PEZI</name>
<sequence length="362" mass="40978">MACVEQVSTILSYPLPNYAKHEALVGKQRNNHMATASAEGLQQRVRGVRIACSGERVAGAEAFTTHDVPLDHDVFGCGELCPVSKLVNMPLLVSKVRPSLHYAATRNTFSYELSGGHYSNVAVRKLMICCDQLLVQEKDSGAELLKTPRRWMEMVGSVIVVRQDGVPLYAHHLKVLLDFIETVTVHNQKIPRIPDSHRCLPKGSGMREPSLLPLREAFTVRIVHKPASAVEVVAQFTSGGSKDHYMCEKFYWRHDIGESGRLLRLPSPYPLRTDSRKFVFRTRRNEIRERYYMMDHIEKYQEADSWKEALLLRQIHSLKCRLLEADGDLNVGSRQIGGEAALPERRANYHLAKQGKLRLTLA</sequence>
<evidence type="ECO:0000313" key="1">
    <source>
        <dbReference type="EMBL" id="KAK3721889.1"/>
    </source>
</evidence>
<dbReference type="Proteomes" id="UP001281147">
    <property type="component" value="Unassembled WGS sequence"/>
</dbReference>
<dbReference type="EMBL" id="JAUTXU010000015">
    <property type="protein sequence ID" value="KAK3721889.1"/>
    <property type="molecule type" value="Genomic_DNA"/>
</dbReference>
<accession>A0ACC3NRY3</accession>
<protein>
    <submittedName>
        <fullName evidence="1">Uncharacterized protein</fullName>
    </submittedName>
</protein>
<proteinExistence type="predicted"/>
<keyword evidence="2" id="KW-1185">Reference proteome</keyword>
<reference evidence="1" key="1">
    <citation type="submission" date="2023-07" db="EMBL/GenBank/DDBJ databases">
        <title>Black Yeasts Isolated from many extreme environments.</title>
        <authorList>
            <person name="Coleine C."/>
            <person name="Stajich J.E."/>
            <person name="Selbmann L."/>
        </authorList>
    </citation>
    <scope>NUCLEOTIDE SEQUENCE</scope>
    <source>
        <strain evidence="1">CCFEE 5714</strain>
    </source>
</reference>
<organism evidence="1 2">
    <name type="scientific">Vermiconidia calcicola</name>
    <dbReference type="NCBI Taxonomy" id="1690605"/>
    <lineage>
        <taxon>Eukaryota</taxon>
        <taxon>Fungi</taxon>
        <taxon>Dikarya</taxon>
        <taxon>Ascomycota</taxon>
        <taxon>Pezizomycotina</taxon>
        <taxon>Dothideomycetes</taxon>
        <taxon>Dothideomycetidae</taxon>
        <taxon>Mycosphaerellales</taxon>
        <taxon>Extremaceae</taxon>
        <taxon>Vermiconidia</taxon>
    </lineage>
</organism>
<comment type="caution">
    <text evidence="1">The sequence shown here is derived from an EMBL/GenBank/DDBJ whole genome shotgun (WGS) entry which is preliminary data.</text>
</comment>